<dbReference type="OrthoDB" id="529273at2759"/>
<protein>
    <submittedName>
        <fullName evidence="2">Uncharacterized protein</fullName>
    </submittedName>
</protein>
<name>A0A835QG38_VANPL</name>
<proteinExistence type="predicted"/>
<evidence type="ECO:0000256" key="1">
    <source>
        <dbReference type="SAM" id="MobiDB-lite"/>
    </source>
</evidence>
<accession>A0A835QG38</accession>
<dbReference type="EMBL" id="JADCNM010000009">
    <property type="protein sequence ID" value="KAG0468959.1"/>
    <property type="molecule type" value="Genomic_DNA"/>
</dbReference>
<feature type="compositionally biased region" description="Low complexity" evidence="1">
    <location>
        <begin position="266"/>
        <end position="278"/>
    </location>
</feature>
<evidence type="ECO:0000313" key="2">
    <source>
        <dbReference type="EMBL" id="KAG0468959.1"/>
    </source>
</evidence>
<reference evidence="2 3" key="1">
    <citation type="journal article" date="2020" name="Nat. Food">
        <title>A phased Vanilla planifolia genome enables genetic improvement of flavour and production.</title>
        <authorList>
            <person name="Hasing T."/>
            <person name="Tang H."/>
            <person name="Brym M."/>
            <person name="Khazi F."/>
            <person name="Huang T."/>
            <person name="Chambers A.H."/>
        </authorList>
    </citation>
    <scope>NUCLEOTIDE SEQUENCE [LARGE SCALE GENOMIC DNA]</scope>
    <source>
        <tissue evidence="2">Leaf</tissue>
    </source>
</reference>
<dbReference type="Proteomes" id="UP000639772">
    <property type="component" value="Chromosome 9"/>
</dbReference>
<comment type="caution">
    <text evidence="2">The sequence shown here is derived from an EMBL/GenBank/DDBJ whole genome shotgun (WGS) entry which is preliminary data.</text>
</comment>
<evidence type="ECO:0000313" key="3">
    <source>
        <dbReference type="Proteomes" id="UP000639772"/>
    </source>
</evidence>
<sequence>MLGVELGKFEEEKRALKTRVLEKWKSGLSLGEPRVGKDDSRRLMGLILELSLRLWSLGSVELSDSVFEISKRELGGVHSARKEACVIFEVIVKGLNDVRVNGWSADLSLSGDQESYAHLMDKQGSIRHGIQGYLFHGGVLDGGAFTIGGGQGVVLVVARKENGTAKRPYTLWLLTLGTNMHMDISFGFSSCHVILAPLGYETAMFKGLSEPFQLRNFAQLPRNPRATEKQLAYSNLGKCSVQHLIFQPTTAYPKEVIHNSQHPFRSSRGGLLGSPSSPWKSAVSVDE</sequence>
<feature type="region of interest" description="Disordered" evidence="1">
    <location>
        <begin position="263"/>
        <end position="287"/>
    </location>
</feature>
<dbReference type="AlphaFoldDB" id="A0A835QG38"/>
<organism evidence="2 3">
    <name type="scientific">Vanilla planifolia</name>
    <name type="common">Vanilla</name>
    <dbReference type="NCBI Taxonomy" id="51239"/>
    <lineage>
        <taxon>Eukaryota</taxon>
        <taxon>Viridiplantae</taxon>
        <taxon>Streptophyta</taxon>
        <taxon>Embryophyta</taxon>
        <taxon>Tracheophyta</taxon>
        <taxon>Spermatophyta</taxon>
        <taxon>Magnoliopsida</taxon>
        <taxon>Liliopsida</taxon>
        <taxon>Asparagales</taxon>
        <taxon>Orchidaceae</taxon>
        <taxon>Vanilloideae</taxon>
        <taxon>Vanilleae</taxon>
        <taxon>Vanilla</taxon>
    </lineage>
</organism>
<gene>
    <name evidence="2" type="ORF">HPP92_018287</name>
</gene>